<keyword evidence="13" id="KW-1185">Reference proteome</keyword>
<evidence type="ECO:0000256" key="7">
    <source>
        <dbReference type="ARBA" id="ARBA00023315"/>
    </source>
</evidence>
<dbReference type="EC" id="3.4.19.13" evidence="9"/>
<accession>A0ABV7GEQ4</accession>
<comment type="catalytic activity">
    <reaction evidence="8 9">
        <text>an N-terminal (5-L-glutamyl)-[peptide] + an alpha-amino acid = 5-L-glutamyl amino acid + an N-terminal L-alpha-aminoacyl-[peptide]</text>
        <dbReference type="Rhea" id="RHEA:23904"/>
        <dbReference type="Rhea" id="RHEA-COMP:9780"/>
        <dbReference type="Rhea" id="RHEA-COMP:9795"/>
        <dbReference type="ChEBI" id="CHEBI:77644"/>
        <dbReference type="ChEBI" id="CHEBI:78597"/>
        <dbReference type="ChEBI" id="CHEBI:78599"/>
        <dbReference type="ChEBI" id="CHEBI:78608"/>
        <dbReference type="EC" id="2.3.2.2"/>
    </reaction>
</comment>
<dbReference type="InterPro" id="IPR029055">
    <property type="entry name" value="Ntn_hydrolases_N"/>
</dbReference>
<protein>
    <recommendedName>
        <fullName evidence="9">Glutathione hydrolase proenzyme</fullName>
        <ecNumber evidence="9">2.3.2.2</ecNumber>
        <ecNumber evidence="9">3.4.19.13</ecNumber>
    </recommendedName>
    <component>
        <recommendedName>
            <fullName evidence="9">Glutathione hydrolase large chain</fullName>
        </recommendedName>
    </component>
    <component>
        <recommendedName>
            <fullName evidence="9">Glutathione hydrolase small chain</fullName>
        </recommendedName>
    </component>
</protein>
<dbReference type="InterPro" id="IPR000101">
    <property type="entry name" value="GGT_peptidase"/>
</dbReference>
<sequence length="594" mass="63075">MPTLNHFLPKHLGRKSLLSLLSLSIPFAASANTGSVSVLPLSLGNQAIFSYQATAQPEWAQNGMVASQEAVATQVGVDILKQGGNAVDAAVAVGFALAVTLPRAGNIGGGGFMLYHSPDKAVSTAIDYREMAPAKAHKDIFLNDNGDVNPRLSKFHGLAVGVPGTVAGFELALDKYGTMSLAEVIAPAIKLAEDGIIVTPDLASSLAGLSKRMQQWPSTARIFYKADGSNYQPGDLLKQPELAESLKRIAKQGSKGFYEGETAQKLVTAVNQAGGIMSLDDMKNYRAVERTPVSGTYRGRTVLSMPPPSSGGVHIVQMLNILENFPLAESGHNSAETLHLMAETMKLAYADRSEYLGDPDFYPVPVTKLTDKSYAARLAASINPDKARPSADIKPGALLDKESPQTTHYSVVDKWGNAVSNTYTLNFSYGSGLVAEGTGILLNNEMDDFSAKPGVPNGFGLVGGEANAVEGGKRPLSSMSPTIVLEGNQPWLVTGSPGGSRIINTTLQMILGTVDFDLNVAEATNAPRVHHQWLPGQLRVERSLSPDTIRLLKEKGHNVEVKNAIGSTQSIMKTESGLYGESDPRRSGSATLGY</sequence>
<evidence type="ECO:0000313" key="13">
    <source>
        <dbReference type="Proteomes" id="UP001595621"/>
    </source>
</evidence>
<dbReference type="Gene3D" id="3.60.20.40">
    <property type="match status" value="1"/>
</dbReference>
<proteinExistence type="inferred from homology"/>
<comment type="subunit">
    <text evidence="9">This enzyme consists of two polypeptide chains, which are synthesized in precursor form from a single polypeptide.</text>
</comment>
<reference evidence="13" key="1">
    <citation type="journal article" date="2019" name="Int. J. Syst. Evol. Microbiol.">
        <title>The Global Catalogue of Microorganisms (GCM) 10K type strain sequencing project: providing services to taxonomists for standard genome sequencing and annotation.</title>
        <authorList>
            <consortium name="The Broad Institute Genomics Platform"/>
            <consortium name="The Broad Institute Genome Sequencing Center for Infectious Disease"/>
            <person name="Wu L."/>
            <person name="Ma J."/>
        </authorList>
    </citation>
    <scope>NUCLEOTIDE SEQUENCE [LARGE SCALE GENOMIC DNA]</scope>
    <source>
        <strain evidence="13">KCTC 52277</strain>
    </source>
</reference>
<evidence type="ECO:0000256" key="6">
    <source>
        <dbReference type="ARBA" id="ARBA00023145"/>
    </source>
</evidence>
<organism evidence="12 13">
    <name type="scientific">Shewanella submarina</name>
    <dbReference type="NCBI Taxonomy" id="2016376"/>
    <lineage>
        <taxon>Bacteria</taxon>
        <taxon>Pseudomonadati</taxon>
        <taxon>Pseudomonadota</taxon>
        <taxon>Gammaproteobacteria</taxon>
        <taxon>Alteromonadales</taxon>
        <taxon>Shewanellaceae</taxon>
        <taxon>Shewanella</taxon>
    </lineage>
</organism>
<keyword evidence="11" id="KW-0732">Signal</keyword>
<evidence type="ECO:0000256" key="4">
    <source>
        <dbReference type="ARBA" id="ARBA00022679"/>
    </source>
</evidence>
<dbReference type="PROSITE" id="PS00462">
    <property type="entry name" value="G_GLU_TRANSPEPTIDASE"/>
    <property type="match status" value="1"/>
</dbReference>
<evidence type="ECO:0000256" key="3">
    <source>
        <dbReference type="ARBA" id="ARBA00009381"/>
    </source>
</evidence>
<keyword evidence="6 9" id="KW-0865">Zymogen</keyword>
<feature type="signal peptide" evidence="11">
    <location>
        <begin position="1"/>
        <end position="31"/>
    </location>
</feature>
<evidence type="ECO:0000256" key="2">
    <source>
        <dbReference type="ARBA" id="ARBA00001089"/>
    </source>
</evidence>
<comment type="pathway">
    <text evidence="9">Sulfur metabolism; glutathione metabolism.</text>
</comment>
<dbReference type="InterPro" id="IPR043137">
    <property type="entry name" value="GGT_ssub_C"/>
</dbReference>
<keyword evidence="4 9" id="KW-0808">Transferase</keyword>
<comment type="caution">
    <text evidence="12">The sequence shown here is derived from an EMBL/GenBank/DDBJ whole genome shotgun (WGS) entry which is preliminary data.</text>
</comment>
<dbReference type="Proteomes" id="UP001595621">
    <property type="component" value="Unassembled WGS sequence"/>
</dbReference>
<dbReference type="EC" id="2.3.2.2" evidence="9"/>
<dbReference type="InterPro" id="IPR043138">
    <property type="entry name" value="GGT_lsub"/>
</dbReference>
<evidence type="ECO:0000256" key="9">
    <source>
        <dbReference type="RuleBase" id="RU368036"/>
    </source>
</evidence>
<comment type="similarity">
    <text evidence="3 9">Belongs to the gamma-glutamyltransferase family.</text>
</comment>
<dbReference type="NCBIfam" id="TIGR00066">
    <property type="entry name" value="g_glut_trans"/>
    <property type="match status" value="1"/>
</dbReference>
<dbReference type="InterPro" id="IPR055262">
    <property type="entry name" value="GGT_CS"/>
</dbReference>
<dbReference type="PRINTS" id="PR01210">
    <property type="entry name" value="GGTRANSPTASE"/>
</dbReference>
<dbReference type="Gene3D" id="1.10.246.130">
    <property type="match status" value="1"/>
</dbReference>
<dbReference type="GO" id="GO:0103068">
    <property type="term" value="F:leukotriene C4 gamma-glutamyl transferase activity"/>
    <property type="evidence" value="ECO:0007669"/>
    <property type="project" value="UniProtKB-EC"/>
</dbReference>
<keyword evidence="7 9" id="KW-0012">Acyltransferase</keyword>
<dbReference type="PANTHER" id="PTHR43199:SF1">
    <property type="entry name" value="GLUTATHIONE HYDROLASE PROENZYME"/>
    <property type="match status" value="1"/>
</dbReference>
<keyword evidence="5 9" id="KW-0378">Hydrolase</keyword>
<dbReference type="PANTHER" id="PTHR43199">
    <property type="entry name" value="GLUTATHIONE HYDROLASE"/>
    <property type="match status" value="1"/>
</dbReference>
<dbReference type="Pfam" id="PF01019">
    <property type="entry name" value="G_glu_transpept"/>
    <property type="match status" value="1"/>
</dbReference>
<evidence type="ECO:0000256" key="11">
    <source>
        <dbReference type="SAM" id="SignalP"/>
    </source>
</evidence>
<gene>
    <name evidence="12" type="primary">ggt</name>
    <name evidence="12" type="ORF">ACFOE0_09865</name>
</gene>
<dbReference type="EMBL" id="JBHRTD010000012">
    <property type="protein sequence ID" value="MFC3138490.1"/>
    <property type="molecule type" value="Genomic_DNA"/>
</dbReference>
<evidence type="ECO:0000256" key="5">
    <source>
        <dbReference type="ARBA" id="ARBA00022801"/>
    </source>
</evidence>
<comment type="catalytic activity">
    <reaction evidence="1 9">
        <text>an S-substituted glutathione + H2O = an S-substituted L-cysteinylglycine + L-glutamate</text>
        <dbReference type="Rhea" id="RHEA:59468"/>
        <dbReference type="ChEBI" id="CHEBI:15377"/>
        <dbReference type="ChEBI" id="CHEBI:29985"/>
        <dbReference type="ChEBI" id="CHEBI:90779"/>
        <dbReference type="ChEBI" id="CHEBI:143103"/>
        <dbReference type="EC" id="3.4.19.13"/>
    </reaction>
</comment>
<dbReference type="SUPFAM" id="SSF56235">
    <property type="entry name" value="N-terminal nucleophile aminohydrolases (Ntn hydrolases)"/>
    <property type="match status" value="1"/>
</dbReference>
<comment type="PTM">
    <text evidence="9">Cleaved by autocatalysis into a large and a small subunit.</text>
</comment>
<feature type="chain" id="PRO_5046279796" description="Glutathione hydrolase proenzyme" evidence="11">
    <location>
        <begin position="32"/>
        <end position="594"/>
    </location>
</feature>
<evidence type="ECO:0000256" key="1">
    <source>
        <dbReference type="ARBA" id="ARBA00001049"/>
    </source>
</evidence>
<feature type="region of interest" description="Disordered" evidence="10">
    <location>
        <begin position="575"/>
        <end position="594"/>
    </location>
</feature>
<comment type="catalytic activity">
    <reaction evidence="2 9">
        <text>glutathione + H2O = L-cysteinylglycine + L-glutamate</text>
        <dbReference type="Rhea" id="RHEA:28807"/>
        <dbReference type="ChEBI" id="CHEBI:15377"/>
        <dbReference type="ChEBI" id="CHEBI:29985"/>
        <dbReference type="ChEBI" id="CHEBI:57925"/>
        <dbReference type="ChEBI" id="CHEBI:61694"/>
        <dbReference type="EC" id="3.4.19.13"/>
    </reaction>
</comment>
<dbReference type="RefSeq" id="WP_248935713.1">
    <property type="nucleotide sequence ID" value="NZ_JAKILF010000003.1"/>
</dbReference>
<evidence type="ECO:0000313" key="12">
    <source>
        <dbReference type="EMBL" id="MFC3138490.1"/>
    </source>
</evidence>
<keyword evidence="9" id="KW-0317">Glutathione biosynthesis</keyword>
<evidence type="ECO:0000256" key="10">
    <source>
        <dbReference type="SAM" id="MobiDB-lite"/>
    </source>
</evidence>
<name>A0ABV7GEQ4_9GAMM</name>
<evidence type="ECO:0000256" key="8">
    <source>
        <dbReference type="ARBA" id="ARBA00047417"/>
    </source>
</evidence>
<dbReference type="InterPro" id="IPR051792">
    <property type="entry name" value="GGT_bact"/>
</dbReference>